<sequence length="159" mass="17666">CNPPEKALLNLEFQSQVLELKSAQDQRDYLQKNPLKPQKEIQVTNPKRQECQPRGEAQIRDARASTSSQMLANTYETTIKIIEAEITSIPVSRSKKLPGSSSRDIKVSVQGLVYGSKAAGAGTSDQIVDRDNELLPSSEEALGPRKDTRNCERLETKKL</sequence>
<feature type="compositionally biased region" description="Basic and acidic residues" evidence="1">
    <location>
        <begin position="142"/>
        <end position="159"/>
    </location>
</feature>
<protein>
    <submittedName>
        <fullName evidence="2">Uncharacterized protein</fullName>
    </submittedName>
</protein>
<reference evidence="2" key="1">
    <citation type="submission" date="2021-03" db="EMBL/GenBank/DDBJ databases">
        <title>Draft genome sequence of rust myrtle Austropuccinia psidii MF-1, a brazilian biotype.</title>
        <authorList>
            <person name="Quecine M.C."/>
            <person name="Pachon D.M.R."/>
            <person name="Bonatelli M.L."/>
            <person name="Correr F.H."/>
            <person name="Franceschini L.M."/>
            <person name="Leite T.F."/>
            <person name="Margarido G.R.A."/>
            <person name="Almeida C.A."/>
            <person name="Ferrarezi J.A."/>
            <person name="Labate C.A."/>
        </authorList>
    </citation>
    <scope>NUCLEOTIDE SEQUENCE</scope>
    <source>
        <strain evidence="2">MF-1</strain>
    </source>
</reference>
<evidence type="ECO:0000313" key="3">
    <source>
        <dbReference type="Proteomes" id="UP000765509"/>
    </source>
</evidence>
<keyword evidence="3" id="KW-1185">Reference proteome</keyword>
<name>A0A9Q3J2Z8_9BASI</name>
<evidence type="ECO:0000256" key="1">
    <source>
        <dbReference type="SAM" id="MobiDB-lite"/>
    </source>
</evidence>
<organism evidence="2 3">
    <name type="scientific">Austropuccinia psidii MF-1</name>
    <dbReference type="NCBI Taxonomy" id="1389203"/>
    <lineage>
        <taxon>Eukaryota</taxon>
        <taxon>Fungi</taxon>
        <taxon>Dikarya</taxon>
        <taxon>Basidiomycota</taxon>
        <taxon>Pucciniomycotina</taxon>
        <taxon>Pucciniomycetes</taxon>
        <taxon>Pucciniales</taxon>
        <taxon>Sphaerophragmiaceae</taxon>
        <taxon>Austropuccinia</taxon>
    </lineage>
</organism>
<accession>A0A9Q3J2Z8</accession>
<feature type="region of interest" description="Disordered" evidence="1">
    <location>
        <begin position="33"/>
        <end position="65"/>
    </location>
</feature>
<proteinExistence type="predicted"/>
<dbReference type="Proteomes" id="UP000765509">
    <property type="component" value="Unassembled WGS sequence"/>
</dbReference>
<feature type="region of interest" description="Disordered" evidence="1">
    <location>
        <begin position="120"/>
        <end position="159"/>
    </location>
</feature>
<evidence type="ECO:0000313" key="2">
    <source>
        <dbReference type="EMBL" id="MBW0554757.1"/>
    </source>
</evidence>
<feature type="compositionally biased region" description="Basic and acidic residues" evidence="1">
    <location>
        <begin position="47"/>
        <end position="63"/>
    </location>
</feature>
<feature type="non-terminal residue" evidence="2">
    <location>
        <position position="1"/>
    </location>
</feature>
<gene>
    <name evidence="2" type="ORF">O181_094472</name>
</gene>
<dbReference type="AlphaFoldDB" id="A0A9Q3J2Z8"/>
<dbReference type="EMBL" id="AVOT02061542">
    <property type="protein sequence ID" value="MBW0554757.1"/>
    <property type="molecule type" value="Genomic_DNA"/>
</dbReference>
<comment type="caution">
    <text evidence="2">The sequence shown here is derived from an EMBL/GenBank/DDBJ whole genome shotgun (WGS) entry which is preliminary data.</text>
</comment>